<sequence>MYKLLDQLQKDGKHIMLLNRDDQAGFRLDSTYTHKSLPTLSVRPTATTRTDFMNKYSAQLQVTSYNFSKTSTSAEVCVGIVKASGLHEKSPSQHAADIGKVERLECTTSVFLNDELFFKEIECVRVDGGADEGPVHHEVQFLWTERHVVKPTKITLVTTRCSGDSYLNRVELQNGCLSKGHSNTFIPSTLCGSPFSENGGIDKEKLKANMSAAVDQYIERVDGTPCMKTKINLSRGVEDHVFLKRRQQLLVFLKGSKKEKQDLRQKNPTLYNYFTEIWQVRENHMDDSLPPNYAFMLKCCRRNGCPHPLCLKGILNKNRFIQQNGFLADPLSRCFPTLSPMKQERDLVAKTVETSVLDITLQI</sequence>
<comment type="caution">
    <text evidence="1">The sequence shown here is derived from an EMBL/GenBank/DDBJ whole genome shotgun (WGS) entry which is preliminary data.</text>
</comment>
<proteinExistence type="predicted"/>
<dbReference type="EMBL" id="CALNXK010000006">
    <property type="protein sequence ID" value="CAH3038329.1"/>
    <property type="molecule type" value="Genomic_DNA"/>
</dbReference>
<keyword evidence="2" id="KW-1185">Reference proteome</keyword>
<gene>
    <name evidence="1" type="ORF">PLOB_00039769</name>
</gene>
<evidence type="ECO:0000313" key="1">
    <source>
        <dbReference type="EMBL" id="CAH3038329.1"/>
    </source>
</evidence>
<dbReference type="Proteomes" id="UP001159405">
    <property type="component" value="Unassembled WGS sequence"/>
</dbReference>
<accession>A0ABN8MXP2</accession>
<organism evidence="1 2">
    <name type="scientific">Porites lobata</name>
    <dbReference type="NCBI Taxonomy" id="104759"/>
    <lineage>
        <taxon>Eukaryota</taxon>
        <taxon>Metazoa</taxon>
        <taxon>Cnidaria</taxon>
        <taxon>Anthozoa</taxon>
        <taxon>Hexacorallia</taxon>
        <taxon>Scleractinia</taxon>
        <taxon>Fungiina</taxon>
        <taxon>Poritidae</taxon>
        <taxon>Porites</taxon>
    </lineage>
</organism>
<evidence type="ECO:0000313" key="2">
    <source>
        <dbReference type="Proteomes" id="UP001159405"/>
    </source>
</evidence>
<reference evidence="1 2" key="1">
    <citation type="submission" date="2022-05" db="EMBL/GenBank/DDBJ databases">
        <authorList>
            <consortium name="Genoscope - CEA"/>
            <person name="William W."/>
        </authorList>
    </citation>
    <scope>NUCLEOTIDE SEQUENCE [LARGE SCALE GENOMIC DNA]</scope>
</reference>
<evidence type="ECO:0008006" key="3">
    <source>
        <dbReference type="Google" id="ProtNLM"/>
    </source>
</evidence>
<name>A0ABN8MXP2_9CNID</name>
<protein>
    <recommendedName>
        <fullName evidence="3">Vitellogenin</fullName>
    </recommendedName>
</protein>